<dbReference type="GO" id="GO:0044163">
    <property type="term" value="C:host cytoskeleton"/>
    <property type="evidence" value="ECO:0007669"/>
    <property type="project" value="UniProtKB-SubCell"/>
</dbReference>
<sequence length="267" mass="29883">MSTVSYKPKVSDFLALSRTEEILPKALTRLKTVSVSTKDVISVKESESLCDIDLLVNVPLDKFRYVGILGVVFTGEWLIPDFVKGGVTVSVIDKRLENSKECIIGTYRAAAKDRRFQFKLVPNYFVSVTDAKRKPWQVHVRIQNLKIEAGWQPLALEVVSVAMVTNSVVVKGLRERVIAVDDPNVEGFEGVVDEFIDSVAAFKAVDNFRKKKRKIGGRDVISKYKYRPEKYAGPDSLLNKEENVIQHHELESVPVFRSGMGGAHSNA</sequence>
<comment type="function">
    <text evidence="12">Transports viral genome to neighboring plant cells directly through plasmosdesmata, without any budding. The movement protein allows efficient cell to cell propagation, by bypassing the host cell wall barrier. Forms a ribonucleoprotein complex with viral RNA.</text>
</comment>
<gene>
    <name evidence="12" type="primary">MP</name>
</gene>
<dbReference type="EMBL" id="KJ207375">
    <property type="protein sequence ID" value="AHW98779.1"/>
    <property type="molecule type" value="Genomic_RNA"/>
</dbReference>
<organism evidence="13">
    <name type="scientific">Wasabi mottle virus</name>
    <dbReference type="NCBI Taxonomy" id="1169032"/>
    <lineage>
        <taxon>Viruses</taxon>
        <taxon>Riboviria</taxon>
        <taxon>Orthornavirae</taxon>
        <taxon>Kitrinoviricota</taxon>
        <taxon>Alsuviricetes</taxon>
        <taxon>Martellivirales</taxon>
        <taxon>Virgaviridae</taxon>
        <taxon>Tobamovirus</taxon>
        <taxon>Tobamovirus wasabi</taxon>
    </lineage>
</organism>
<dbReference type="GO" id="GO:0046740">
    <property type="term" value="P:transport of virus in host, cell to cell"/>
    <property type="evidence" value="ECO:0007669"/>
    <property type="project" value="UniProtKB-KW"/>
</dbReference>
<comment type="subcellular location">
    <subcellularLocation>
        <location evidence="2">Host cell junction</location>
        <location evidence="2">Host plasmodesma</location>
    </subcellularLocation>
    <subcellularLocation>
        <location evidence="1">Host cytoplasm</location>
        <location evidence="1">Host cytoskeleton</location>
    </subcellularLocation>
</comment>
<evidence type="ECO:0000256" key="5">
    <source>
        <dbReference type="ARBA" id="ARBA00022448"/>
    </source>
</evidence>
<dbReference type="GO" id="GO:0003723">
    <property type="term" value="F:RNA binding"/>
    <property type="evidence" value="ECO:0007669"/>
    <property type="project" value="UniProtKB-KW"/>
</dbReference>
<evidence type="ECO:0000256" key="6">
    <source>
        <dbReference type="ARBA" id="ARBA00022884"/>
    </source>
</evidence>
<dbReference type="InterPro" id="IPR028919">
    <property type="entry name" value="Viral_movement"/>
</dbReference>
<evidence type="ECO:0000256" key="3">
    <source>
        <dbReference type="ARBA" id="ARBA00006984"/>
    </source>
</evidence>
<name>A0A023NE14_9VIRU</name>
<evidence type="ECO:0000313" key="13">
    <source>
        <dbReference type="EMBL" id="AHW98779.1"/>
    </source>
</evidence>
<proteinExistence type="inferred from homology"/>
<keyword evidence="7 12" id="KW-0916">Viral movement protein</keyword>
<accession>A0A023NE14</accession>
<keyword evidence="5 12" id="KW-0813">Transport</keyword>
<evidence type="ECO:0000256" key="2">
    <source>
        <dbReference type="ARBA" id="ARBA00004621"/>
    </source>
</evidence>
<evidence type="ECO:0000256" key="7">
    <source>
        <dbReference type="ARBA" id="ARBA00023031"/>
    </source>
</evidence>
<comment type="similarity">
    <text evidence="3 12">Belongs to the tobamovirus movement protein family.</text>
</comment>
<dbReference type="InterPro" id="IPR001022">
    <property type="entry name" value="TMV_movement"/>
</dbReference>
<dbReference type="PRINTS" id="PR00964">
    <property type="entry name" value="MOVEMENT"/>
</dbReference>
<keyword evidence="10" id="KW-1035">Host cytoplasm</keyword>
<dbReference type="GO" id="GO:0044219">
    <property type="term" value="C:host cell plasmodesma"/>
    <property type="evidence" value="ECO:0007669"/>
    <property type="project" value="UniProtKB-SubCell"/>
</dbReference>
<dbReference type="Pfam" id="PF01107">
    <property type="entry name" value="MP"/>
    <property type="match status" value="1"/>
</dbReference>
<keyword evidence="6 12" id="KW-0694">RNA-binding</keyword>
<keyword evidence="8" id="KW-1031">Host cell junction</keyword>
<protein>
    <recommendedName>
        <fullName evidence="4 12">Movement protein</fullName>
    </recommendedName>
    <alternativeName>
        <fullName evidence="11 12">Cell-to-cell transport protein</fullName>
    </alternativeName>
</protein>
<reference evidence="13" key="1">
    <citation type="submission" date="2014-01" db="EMBL/GenBank/DDBJ databases">
        <title>Occurrence and identification of a Wasabi mottle virus in Taiwan.</title>
        <authorList>
            <person name="Deng T.-C."/>
            <person name="Ning F.-Y."/>
            <person name="Tsai C.-H."/>
            <person name="Chou C.-M."/>
        </authorList>
    </citation>
    <scope>NUCLEOTIDE SEQUENCE</scope>
    <source>
        <strain evidence="13">Alishan</strain>
    </source>
</reference>
<evidence type="ECO:0000256" key="8">
    <source>
        <dbReference type="ARBA" id="ARBA00023081"/>
    </source>
</evidence>
<keyword evidence="9" id="KW-1037">Host cytoskeleton</keyword>
<evidence type="ECO:0000256" key="10">
    <source>
        <dbReference type="ARBA" id="ARBA00023200"/>
    </source>
</evidence>
<evidence type="ECO:0000256" key="11">
    <source>
        <dbReference type="ARBA" id="ARBA00030527"/>
    </source>
</evidence>
<evidence type="ECO:0000256" key="9">
    <source>
        <dbReference type="ARBA" id="ARBA00023111"/>
    </source>
</evidence>
<evidence type="ECO:0000256" key="1">
    <source>
        <dbReference type="ARBA" id="ARBA00004133"/>
    </source>
</evidence>
<evidence type="ECO:0000256" key="12">
    <source>
        <dbReference type="RuleBase" id="RU004373"/>
    </source>
</evidence>
<evidence type="ECO:0000256" key="4">
    <source>
        <dbReference type="ARBA" id="ARBA00014660"/>
    </source>
</evidence>